<dbReference type="OrthoDB" id="3363545at2759"/>
<dbReference type="AlphaFoldDB" id="A0A0M8MIY1"/>
<dbReference type="EMBL" id="LGAV01000013">
    <property type="protein sequence ID" value="KOS12458.1"/>
    <property type="molecule type" value="Genomic_DNA"/>
</dbReference>
<evidence type="ECO:0000313" key="2">
    <source>
        <dbReference type="Proteomes" id="UP000037751"/>
    </source>
</evidence>
<reference evidence="1 2" key="1">
    <citation type="submission" date="2015-07" db="EMBL/GenBank/DDBJ databases">
        <title>Draft Genome Sequence of Malassezia furfur CBS1878 and Malassezia pachydermatis CBS1879.</title>
        <authorList>
            <person name="Triana S."/>
            <person name="Ohm R."/>
            <person name="Gonzalez A."/>
            <person name="DeCock H."/>
            <person name="Restrepo S."/>
            <person name="Celis A."/>
        </authorList>
    </citation>
    <scope>NUCLEOTIDE SEQUENCE [LARGE SCALE GENOMIC DNA]</scope>
    <source>
        <strain evidence="1 2">CBS 1879</strain>
    </source>
</reference>
<evidence type="ECO:0000313" key="1">
    <source>
        <dbReference type="EMBL" id="KOS12458.1"/>
    </source>
</evidence>
<organism evidence="1 2">
    <name type="scientific">Malassezia pachydermatis</name>
    <dbReference type="NCBI Taxonomy" id="77020"/>
    <lineage>
        <taxon>Eukaryota</taxon>
        <taxon>Fungi</taxon>
        <taxon>Dikarya</taxon>
        <taxon>Basidiomycota</taxon>
        <taxon>Ustilaginomycotina</taxon>
        <taxon>Malasseziomycetes</taxon>
        <taxon>Malasseziales</taxon>
        <taxon>Malasseziaceae</taxon>
        <taxon>Malassezia</taxon>
    </lineage>
</organism>
<proteinExistence type="predicted"/>
<dbReference type="GeneID" id="28729134"/>
<evidence type="ECO:0008006" key="3">
    <source>
        <dbReference type="Google" id="ProtNLM"/>
    </source>
</evidence>
<sequence>MAFINASVKALAALDVYGKPDLDFILISALLLTNFLYALKPWIAAEILYHAMNVCDRLNLHKEPATSTPFDEARRNVTWFALLCASDWDLTSTLERKPIVYYDKEQFPSLFGTDEDRSRYLSNSILARLLCARLSYRTMVISRSGRRTPEEVHKLHNDILDAMAMFQSVIHASALGYEDTPNIVKARFAVAALHFLLIRLHVPDYTRAWSDKQFHISKITCLESSVFLLHLFRDIFQVPLSCCEQGTQGPFSRIANYFQFSSRWCCVAALLLVKHFTLTLETGCDEIPSSRAAAIVQDLRILCKILQFLSPPVSDGKRGRAAAHVLDRAVAQHANHDNAIVLWANTLLNPSKTMNASTFEPLSLLNDIMTGHSQPSDRLPMPTQTRNASISDVAQMIDKARRPWRDEIIDPPMDVTLWDHFAGLDPNALVPDTFLAPLWSSFSHDAPWSLDHVSFNDDDLERFINSMQDSIYTSS</sequence>
<protein>
    <recommendedName>
        <fullName evidence="3">Transcription factor domain-containing protein</fullName>
    </recommendedName>
</protein>
<gene>
    <name evidence="1" type="ORF">Malapachy_2772</name>
</gene>
<dbReference type="CDD" id="cd12148">
    <property type="entry name" value="fungal_TF_MHR"/>
    <property type="match status" value="1"/>
</dbReference>
<dbReference type="VEuPathDB" id="FungiDB:Malapachy_2772"/>
<dbReference type="STRING" id="77020.A0A0M8MIY1"/>
<name>A0A0M8MIY1_9BASI</name>
<keyword evidence="2" id="KW-1185">Reference proteome</keyword>
<comment type="caution">
    <text evidence="1">The sequence shown here is derived from an EMBL/GenBank/DDBJ whole genome shotgun (WGS) entry which is preliminary data.</text>
</comment>
<dbReference type="RefSeq" id="XP_017990090.1">
    <property type="nucleotide sequence ID" value="XM_018137258.1"/>
</dbReference>
<dbReference type="Proteomes" id="UP000037751">
    <property type="component" value="Unassembled WGS sequence"/>
</dbReference>
<accession>A0A0M8MIY1</accession>